<dbReference type="InterPro" id="IPR007715">
    <property type="entry name" value="Coq4"/>
</dbReference>
<sequence length="231" mass="26164">MATATTFEGDGAQRSRRPDWKRARAAARILRRDPNRTEKAFEVIQALDPDRNERGFARLVAQPAGRALYERRPDLMAALQDRAVLERLPAGSFGRAFLDHIDRFRLSPTKLVEMGRAARGGQPPEEGPAWFAERHILIHDLRHVLTGYAADPRGETLLLWWSHGHDGGRSNRLLMVSSLQARLRDEGLGFVLDCLKAWWRGRRANRLEVLPFEDLLPKPLGDVRRLAGVKG</sequence>
<evidence type="ECO:0000313" key="3">
    <source>
        <dbReference type="Proteomes" id="UP000249524"/>
    </source>
</evidence>
<dbReference type="Proteomes" id="UP000249524">
    <property type="component" value="Unassembled WGS sequence"/>
</dbReference>
<dbReference type="Pfam" id="PF05019">
    <property type="entry name" value="Coq4"/>
    <property type="match status" value="1"/>
</dbReference>
<feature type="compositionally biased region" description="Basic and acidic residues" evidence="1">
    <location>
        <begin position="11"/>
        <end position="21"/>
    </location>
</feature>
<reference evidence="2 3" key="1">
    <citation type="submission" date="2018-05" db="EMBL/GenBank/DDBJ databases">
        <authorList>
            <person name="Lanie J.A."/>
            <person name="Ng W.-L."/>
            <person name="Kazmierczak K.M."/>
            <person name="Andrzejewski T.M."/>
            <person name="Davidsen T.M."/>
            <person name="Wayne K.J."/>
            <person name="Tettelin H."/>
            <person name="Glass J.I."/>
            <person name="Rusch D."/>
            <person name="Podicherti R."/>
            <person name="Tsui H.-C.T."/>
            <person name="Winkler M.E."/>
        </authorList>
    </citation>
    <scope>NUCLEOTIDE SEQUENCE [LARGE SCALE GENOMIC DNA]</scope>
    <source>
        <strain evidence="2 3">BUT-10</strain>
    </source>
</reference>
<dbReference type="GO" id="GO:0006744">
    <property type="term" value="P:ubiquinone biosynthetic process"/>
    <property type="evidence" value="ECO:0007669"/>
    <property type="project" value="InterPro"/>
</dbReference>
<protein>
    <recommendedName>
        <fullName evidence="4">Ubiquinone biosynthesis protein</fullName>
    </recommendedName>
</protein>
<comment type="caution">
    <text evidence="2">The sequence shown here is derived from an EMBL/GenBank/DDBJ whole genome shotgun (WGS) entry which is preliminary data.</text>
</comment>
<keyword evidence="3" id="KW-1185">Reference proteome</keyword>
<gene>
    <name evidence="2" type="ORF">DJ019_01245</name>
</gene>
<dbReference type="RefSeq" id="WP_111274167.1">
    <property type="nucleotide sequence ID" value="NZ_QFYS01000001.1"/>
</dbReference>
<evidence type="ECO:0000256" key="1">
    <source>
        <dbReference type="SAM" id="MobiDB-lite"/>
    </source>
</evidence>
<accession>A0A328BPP2</accession>
<name>A0A328BPP2_9CAUL</name>
<proteinExistence type="predicted"/>
<organism evidence="2 3">
    <name type="scientific">Phenylobacterium kunshanense</name>
    <dbReference type="NCBI Taxonomy" id="1445034"/>
    <lineage>
        <taxon>Bacteria</taxon>
        <taxon>Pseudomonadati</taxon>
        <taxon>Pseudomonadota</taxon>
        <taxon>Alphaproteobacteria</taxon>
        <taxon>Caulobacterales</taxon>
        <taxon>Caulobacteraceae</taxon>
        <taxon>Phenylobacterium</taxon>
    </lineage>
</organism>
<dbReference type="OrthoDB" id="9775927at2"/>
<dbReference type="EMBL" id="QFYS01000001">
    <property type="protein sequence ID" value="RAK68675.1"/>
    <property type="molecule type" value="Genomic_DNA"/>
</dbReference>
<dbReference type="AlphaFoldDB" id="A0A328BPP2"/>
<evidence type="ECO:0000313" key="2">
    <source>
        <dbReference type="EMBL" id="RAK68675.1"/>
    </source>
</evidence>
<feature type="region of interest" description="Disordered" evidence="1">
    <location>
        <begin position="1"/>
        <end position="21"/>
    </location>
</feature>
<evidence type="ECO:0008006" key="4">
    <source>
        <dbReference type="Google" id="ProtNLM"/>
    </source>
</evidence>